<dbReference type="Proteomes" id="UP000294933">
    <property type="component" value="Unassembled WGS sequence"/>
</dbReference>
<dbReference type="STRING" id="50990.A0A4Y7PWX9"/>
<dbReference type="SUPFAM" id="SSF56112">
    <property type="entry name" value="Protein kinase-like (PK-like)"/>
    <property type="match status" value="1"/>
</dbReference>
<dbReference type="VEuPathDB" id="FungiDB:BD410DRAFT_806139"/>
<gene>
    <name evidence="1" type="ORF">BD410DRAFT_806139</name>
</gene>
<evidence type="ECO:0000313" key="1">
    <source>
        <dbReference type="EMBL" id="TDL19040.1"/>
    </source>
</evidence>
<dbReference type="InterPro" id="IPR011009">
    <property type="entry name" value="Kinase-like_dom_sf"/>
</dbReference>
<reference evidence="1 2" key="1">
    <citation type="submission" date="2018-06" db="EMBL/GenBank/DDBJ databases">
        <title>A transcriptomic atlas of mushroom development highlights an independent origin of complex multicellularity.</title>
        <authorList>
            <consortium name="DOE Joint Genome Institute"/>
            <person name="Krizsan K."/>
            <person name="Almasi E."/>
            <person name="Merenyi Z."/>
            <person name="Sahu N."/>
            <person name="Viragh M."/>
            <person name="Koszo T."/>
            <person name="Mondo S."/>
            <person name="Kiss B."/>
            <person name="Balint B."/>
            <person name="Kues U."/>
            <person name="Barry K."/>
            <person name="Hegedus J.C."/>
            <person name="Henrissat B."/>
            <person name="Johnson J."/>
            <person name="Lipzen A."/>
            <person name="Ohm R."/>
            <person name="Nagy I."/>
            <person name="Pangilinan J."/>
            <person name="Yan J."/>
            <person name="Xiong Y."/>
            <person name="Grigoriev I.V."/>
            <person name="Hibbett D.S."/>
            <person name="Nagy L.G."/>
        </authorList>
    </citation>
    <scope>NUCLEOTIDE SEQUENCE [LARGE SCALE GENOMIC DNA]</scope>
    <source>
        <strain evidence="1 2">SZMC22713</strain>
    </source>
</reference>
<evidence type="ECO:0008006" key="3">
    <source>
        <dbReference type="Google" id="ProtNLM"/>
    </source>
</evidence>
<protein>
    <recommendedName>
        <fullName evidence="3">Protein kinase domain-containing protein</fullName>
    </recommendedName>
</protein>
<proteinExistence type="predicted"/>
<evidence type="ECO:0000313" key="2">
    <source>
        <dbReference type="Proteomes" id="UP000294933"/>
    </source>
</evidence>
<accession>A0A4Y7PWX9</accession>
<dbReference type="AlphaFoldDB" id="A0A4Y7PWX9"/>
<dbReference type="EMBL" id="ML170201">
    <property type="protein sequence ID" value="TDL19040.1"/>
    <property type="molecule type" value="Genomic_DNA"/>
</dbReference>
<sequence length="333" mass="38171">MPHHSPDLQDSFFTYKPEGLLTADEMHDEDRPPSLVVKDQWMLSVVDPGFDPSPLRLRRDRCYLEPNKPFSVVATASICTGMDRYSQVWLGAILLSDTSTTTVVIKIFQQSLFPDDSDSRSHHAAKLPKTEAYLFVDMKSLQGREVPWSYGFYKFKLPHGEIAIGHVMEYIPAPTCALLLEQISSTGLASRRVDVEVSGEKSSPFSCIQIKSMAMAIYQIHNCNVAHRDVDVRHMLIADWVEFTGVVFLDFTWAGAVDPESVKRDAQRVIKILKKFNVQDRDIEEWYHNHSTEVWARMFSDVKFSGGRRRYPELVKIWNNPPKMSFKYGDCEE</sequence>
<keyword evidence="2" id="KW-1185">Reference proteome</keyword>
<organism evidence="1 2">
    <name type="scientific">Rickenella mellea</name>
    <dbReference type="NCBI Taxonomy" id="50990"/>
    <lineage>
        <taxon>Eukaryota</taxon>
        <taxon>Fungi</taxon>
        <taxon>Dikarya</taxon>
        <taxon>Basidiomycota</taxon>
        <taxon>Agaricomycotina</taxon>
        <taxon>Agaricomycetes</taxon>
        <taxon>Hymenochaetales</taxon>
        <taxon>Rickenellaceae</taxon>
        <taxon>Rickenella</taxon>
    </lineage>
</organism>
<name>A0A4Y7PWX9_9AGAM</name>
<dbReference type="OrthoDB" id="2803071at2759"/>